<dbReference type="CDD" id="cd02440">
    <property type="entry name" value="AdoMet_MTases"/>
    <property type="match status" value="1"/>
</dbReference>
<dbReference type="InterPro" id="IPR002792">
    <property type="entry name" value="TRAM_dom"/>
</dbReference>
<dbReference type="InterPro" id="IPR030390">
    <property type="entry name" value="MeTrfase_TrmA_AS"/>
</dbReference>
<dbReference type="FunFam" id="3.40.50.150:FF:000009">
    <property type="entry name" value="23S rRNA (Uracil(1939)-C(5))-methyltransferase RlmD"/>
    <property type="match status" value="1"/>
</dbReference>
<dbReference type="STRING" id="1121301.SAMN02745912_03777"/>
<dbReference type="InterPro" id="IPR010280">
    <property type="entry name" value="U5_MeTrfase_fam"/>
</dbReference>
<feature type="domain" description="TRAM" evidence="6">
    <location>
        <begin position="5"/>
        <end position="63"/>
    </location>
</feature>
<dbReference type="Gene3D" id="2.40.50.1070">
    <property type="match status" value="1"/>
</dbReference>
<keyword evidence="1 4" id="KW-0489">Methyltransferase</keyword>
<protein>
    <submittedName>
        <fullName evidence="7">23S rRNA (Uracil1939-C5)-methyltransferase</fullName>
    </submittedName>
</protein>
<feature type="binding site" evidence="4">
    <location>
        <position position="385"/>
    </location>
    <ligand>
        <name>S-adenosyl-L-methionine</name>
        <dbReference type="ChEBI" id="CHEBI:59789"/>
    </ligand>
</feature>
<dbReference type="PROSITE" id="PS01230">
    <property type="entry name" value="TRMA_1"/>
    <property type="match status" value="1"/>
</dbReference>
<dbReference type="EMBL" id="FRAG01000104">
    <property type="protein sequence ID" value="SHK59698.1"/>
    <property type="molecule type" value="Genomic_DNA"/>
</dbReference>
<dbReference type="GO" id="GO:0070475">
    <property type="term" value="P:rRNA base methylation"/>
    <property type="evidence" value="ECO:0007669"/>
    <property type="project" value="TreeGrafter"/>
</dbReference>
<feature type="binding site" evidence="4">
    <location>
        <position position="316"/>
    </location>
    <ligand>
        <name>S-adenosyl-L-methionine</name>
        <dbReference type="ChEBI" id="CHEBI:59789"/>
    </ligand>
</feature>
<organism evidence="7 8">
    <name type="scientific">Paramaledivibacter caminithermalis (strain DSM 15212 / CIP 107654 / DViRD3)</name>
    <name type="common">Clostridium caminithermale</name>
    <dbReference type="NCBI Taxonomy" id="1121301"/>
    <lineage>
        <taxon>Bacteria</taxon>
        <taxon>Bacillati</taxon>
        <taxon>Bacillota</taxon>
        <taxon>Clostridia</taxon>
        <taxon>Peptostreptococcales</taxon>
        <taxon>Caminicellaceae</taxon>
        <taxon>Paramaledivibacter</taxon>
    </lineage>
</organism>
<dbReference type="InterPro" id="IPR012340">
    <property type="entry name" value="NA-bd_OB-fold"/>
</dbReference>
<keyword evidence="2 4" id="KW-0808">Transferase</keyword>
<dbReference type="InterPro" id="IPR029063">
    <property type="entry name" value="SAM-dependent_MTases_sf"/>
</dbReference>
<dbReference type="FunFam" id="2.40.50.1070:FF:000003">
    <property type="entry name" value="23S rRNA (Uracil-5-)-methyltransferase RumA"/>
    <property type="match status" value="1"/>
</dbReference>
<evidence type="ECO:0000313" key="8">
    <source>
        <dbReference type="Proteomes" id="UP000184465"/>
    </source>
</evidence>
<dbReference type="GO" id="GO:0070041">
    <property type="term" value="F:rRNA (uridine-C5-)-methyltransferase activity"/>
    <property type="evidence" value="ECO:0007669"/>
    <property type="project" value="TreeGrafter"/>
</dbReference>
<dbReference type="SUPFAM" id="SSF50249">
    <property type="entry name" value="Nucleic acid-binding proteins"/>
    <property type="match status" value="1"/>
</dbReference>
<evidence type="ECO:0000313" key="7">
    <source>
        <dbReference type="EMBL" id="SHK59698.1"/>
    </source>
</evidence>
<evidence type="ECO:0000259" key="6">
    <source>
        <dbReference type="PROSITE" id="PS50926"/>
    </source>
</evidence>
<dbReference type="Gene3D" id="2.40.50.140">
    <property type="entry name" value="Nucleic acid-binding proteins"/>
    <property type="match status" value="1"/>
</dbReference>
<dbReference type="Pfam" id="PF05958">
    <property type="entry name" value="tRNA_U5-meth_tr"/>
    <property type="match status" value="1"/>
</dbReference>
<dbReference type="OrthoDB" id="9804590at2"/>
<proteinExistence type="inferred from homology"/>
<dbReference type="PROSITE" id="PS01231">
    <property type="entry name" value="TRMA_2"/>
    <property type="match status" value="1"/>
</dbReference>
<evidence type="ECO:0000256" key="4">
    <source>
        <dbReference type="PROSITE-ProRule" id="PRU01024"/>
    </source>
</evidence>
<dbReference type="Proteomes" id="UP000184465">
    <property type="component" value="Unassembled WGS sequence"/>
</dbReference>
<dbReference type="FunFam" id="2.40.50.140:FF:000097">
    <property type="entry name" value="23S rRNA (uracil(1939)-C(5))-methyltransferase RlmD"/>
    <property type="match status" value="1"/>
</dbReference>
<dbReference type="RefSeq" id="WP_073153657.1">
    <property type="nucleotide sequence ID" value="NZ_FRAG01000104.1"/>
</dbReference>
<accession>A0A1M6TSA5</accession>
<dbReference type="PROSITE" id="PS51687">
    <property type="entry name" value="SAM_MT_RNA_M5U"/>
    <property type="match status" value="1"/>
</dbReference>
<dbReference type="InterPro" id="IPR030391">
    <property type="entry name" value="MeTrfase_TrmA_CS"/>
</dbReference>
<evidence type="ECO:0000256" key="1">
    <source>
        <dbReference type="ARBA" id="ARBA00022603"/>
    </source>
</evidence>
<dbReference type="Pfam" id="PF01938">
    <property type="entry name" value="TRAM"/>
    <property type="match status" value="1"/>
</dbReference>
<dbReference type="Gene3D" id="3.40.50.150">
    <property type="entry name" value="Vaccinia Virus protein VP39"/>
    <property type="match status" value="1"/>
</dbReference>
<evidence type="ECO:0000256" key="3">
    <source>
        <dbReference type="ARBA" id="ARBA00022691"/>
    </source>
</evidence>
<dbReference type="SUPFAM" id="SSF53335">
    <property type="entry name" value="S-adenosyl-L-methionine-dependent methyltransferases"/>
    <property type="match status" value="1"/>
</dbReference>
<dbReference type="PROSITE" id="PS50926">
    <property type="entry name" value="TRAM"/>
    <property type="match status" value="1"/>
</dbReference>
<feature type="binding site" evidence="4">
    <location>
        <position position="287"/>
    </location>
    <ligand>
        <name>S-adenosyl-L-methionine</name>
        <dbReference type="ChEBI" id="CHEBI:59789"/>
    </ligand>
</feature>
<keyword evidence="3 4" id="KW-0949">S-adenosyl-L-methionine</keyword>
<evidence type="ECO:0000256" key="2">
    <source>
        <dbReference type="ARBA" id="ARBA00022679"/>
    </source>
</evidence>
<name>A0A1M6TSA5_PARC5</name>
<dbReference type="PANTHER" id="PTHR11061:SF30">
    <property type="entry name" value="TRNA (URACIL(54)-C(5))-METHYLTRANSFERASE"/>
    <property type="match status" value="1"/>
</dbReference>
<feature type="active site" evidence="5">
    <location>
        <position position="412"/>
    </location>
</feature>
<keyword evidence="8" id="KW-1185">Reference proteome</keyword>
<reference evidence="7 8" key="1">
    <citation type="submission" date="2016-11" db="EMBL/GenBank/DDBJ databases">
        <authorList>
            <person name="Jaros S."/>
            <person name="Januszkiewicz K."/>
            <person name="Wedrychowicz H."/>
        </authorList>
    </citation>
    <scope>NUCLEOTIDE SEQUENCE [LARGE SCALE GENOMIC DNA]</scope>
    <source>
        <strain evidence="7 8">DSM 15212</strain>
    </source>
</reference>
<feature type="active site" description="Nucleophile" evidence="4">
    <location>
        <position position="412"/>
    </location>
</feature>
<dbReference type="PANTHER" id="PTHR11061">
    <property type="entry name" value="RNA M5U METHYLTRANSFERASE"/>
    <property type="match status" value="1"/>
</dbReference>
<evidence type="ECO:0000256" key="5">
    <source>
        <dbReference type="PROSITE-ProRule" id="PRU10015"/>
    </source>
</evidence>
<comment type="similarity">
    <text evidence="4">Belongs to the class I-like SAM-binding methyltransferase superfamily. RNA M5U methyltransferase family.</text>
</comment>
<sequence length="456" mass="51849">MTDIPVKEGKKYELIIHDIGDGGEGIGEIEGFTIFIEGGIPKDKLLVEITKVKKNYALGKIIEVKELSPYRIKPICAIADKCGGCQIQHIDYARQLEIKKNKVISNIDRIGKLENVLIHDVLGMNEPYRYRNKAQFPIGMENGKSIIGFYKKRTHEIVNIVDCSIHHEINDKILMIFKRIIDENKISVYEEKSGKGLLRHILTRVSHTTGDLMVVIITNGKKLPFKEKIVNELIKNVPKVKSIVQNINIKKTNVILGRECITLYGHDKIVDYIGDLRFEISPLSFFQVNPFQTKVLYDKVLEYAELTGNETVFDIYCGIGTISLFLAQRAKKVYGIEVIEAAIKDAKRNAKLNNLDNTEFFVGKAEELVPKLYKQGLKADVVVVDPPRKGCDKVVLEMIAVMKPKRVIYVSCKPSTLARDLRILNELGYKTLEVQPVDMFPHTTHVECCVRIRRKE</sequence>
<feature type="binding site" evidence="4">
    <location>
        <position position="337"/>
    </location>
    <ligand>
        <name>S-adenosyl-L-methionine</name>
        <dbReference type="ChEBI" id="CHEBI:59789"/>
    </ligand>
</feature>
<dbReference type="AlphaFoldDB" id="A0A1M6TSA5"/>
<dbReference type="NCBIfam" id="TIGR00479">
    <property type="entry name" value="rumA"/>
    <property type="match status" value="1"/>
</dbReference>
<gene>
    <name evidence="7" type="ORF">SAMN02745912_03777</name>
</gene>